<keyword evidence="4" id="KW-0804">Transcription</keyword>
<evidence type="ECO:0000313" key="5">
    <source>
        <dbReference type="EMBL" id="QLL64057.1"/>
    </source>
</evidence>
<dbReference type="Gene3D" id="3.40.190.290">
    <property type="match status" value="1"/>
</dbReference>
<dbReference type="Proteomes" id="UP000510721">
    <property type="component" value="Plasmid pEmeITTGR7a"/>
</dbReference>
<dbReference type="InterPro" id="IPR058163">
    <property type="entry name" value="LysR-type_TF_proteobact-type"/>
</dbReference>
<dbReference type="PROSITE" id="PS50931">
    <property type="entry name" value="HTH_LYSR"/>
    <property type="match status" value="1"/>
</dbReference>
<evidence type="ECO:0000256" key="3">
    <source>
        <dbReference type="ARBA" id="ARBA00023125"/>
    </source>
</evidence>
<geneLocation type="plasmid" evidence="6">
    <name>pemeittgr7a</name>
</geneLocation>
<dbReference type="InterPro" id="IPR036390">
    <property type="entry name" value="WH_DNA-bd_sf"/>
</dbReference>
<dbReference type="KEGG" id="emx:FKV68_21600"/>
<dbReference type="InterPro" id="IPR005119">
    <property type="entry name" value="LysR_subst-bd"/>
</dbReference>
<dbReference type="GO" id="GO:0006351">
    <property type="term" value="P:DNA-templated transcription"/>
    <property type="evidence" value="ECO:0007669"/>
    <property type="project" value="TreeGrafter"/>
</dbReference>
<dbReference type="PANTHER" id="PTHR30537:SF3">
    <property type="entry name" value="TRANSCRIPTIONAL REGULATORY PROTEIN"/>
    <property type="match status" value="1"/>
</dbReference>
<evidence type="ECO:0000313" key="6">
    <source>
        <dbReference type="Proteomes" id="UP000510721"/>
    </source>
</evidence>
<comment type="similarity">
    <text evidence="1">Belongs to the LysR transcriptional regulatory family.</text>
</comment>
<reference evidence="5 6" key="1">
    <citation type="submission" date="2019-06" db="EMBL/GenBank/DDBJ databases">
        <title>Complete genome sequence of Ensifer mexicanus ITTG R7 isolated from nodules of Acacia angustissima (Mill.) Kuntze.</title>
        <authorList>
            <person name="Rincon-Rosales R."/>
            <person name="Rogel M.A."/>
            <person name="Guerrero G."/>
            <person name="Rincon-Molina C.I."/>
            <person name="Lopez-Lopez A."/>
            <person name="Martinez-Romero E."/>
        </authorList>
    </citation>
    <scope>NUCLEOTIDE SEQUENCE [LARGE SCALE GENOMIC DNA]</scope>
    <source>
        <strain evidence="5 6">ITTG R7</strain>
        <plasmid evidence="6">pemeittgr7a</plasmid>
    </source>
</reference>
<dbReference type="Pfam" id="PF00126">
    <property type="entry name" value="HTH_1"/>
    <property type="match status" value="1"/>
</dbReference>
<accession>A0A859QPP6</accession>
<dbReference type="EMBL" id="CP041239">
    <property type="protein sequence ID" value="QLL64057.1"/>
    <property type="molecule type" value="Genomic_DNA"/>
</dbReference>
<dbReference type="PANTHER" id="PTHR30537">
    <property type="entry name" value="HTH-TYPE TRANSCRIPTIONAL REGULATOR"/>
    <property type="match status" value="1"/>
</dbReference>
<dbReference type="Pfam" id="PF03466">
    <property type="entry name" value="LysR_substrate"/>
    <property type="match status" value="1"/>
</dbReference>
<keyword evidence="3" id="KW-0238">DNA-binding</keyword>
<proteinExistence type="inferred from homology"/>
<dbReference type="GO" id="GO:0003700">
    <property type="term" value="F:DNA-binding transcription factor activity"/>
    <property type="evidence" value="ECO:0007669"/>
    <property type="project" value="InterPro"/>
</dbReference>
<dbReference type="AlphaFoldDB" id="A0A859QPP6"/>
<dbReference type="SUPFAM" id="SSF53850">
    <property type="entry name" value="Periplasmic binding protein-like II"/>
    <property type="match status" value="1"/>
</dbReference>
<dbReference type="RefSeq" id="WP_180941612.1">
    <property type="nucleotide sequence ID" value="NZ_CP041239.1"/>
</dbReference>
<organism evidence="5 6">
    <name type="scientific">Sinorhizobium mexicanum</name>
    <dbReference type="NCBI Taxonomy" id="375549"/>
    <lineage>
        <taxon>Bacteria</taxon>
        <taxon>Pseudomonadati</taxon>
        <taxon>Pseudomonadota</taxon>
        <taxon>Alphaproteobacteria</taxon>
        <taxon>Hyphomicrobiales</taxon>
        <taxon>Rhizobiaceae</taxon>
        <taxon>Sinorhizobium/Ensifer group</taxon>
        <taxon>Sinorhizobium</taxon>
    </lineage>
</organism>
<name>A0A859QPP6_9HYPH</name>
<evidence type="ECO:0000256" key="4">
    <source>
        <dbReference type="ARBA" id="ARBA00023163"/>
    </source>
</evidence>
<evidence type="ECO:0000256" key="2">
    <source>
        <dbReference type="ARBA" id="ARBA00023015"/>
    </source>
</evidence>
<keyword evidence="6" id="KW-1185">Reference proteome</keyword>
<dbReference type="GO" id="GO:0043565">
    <property type="term" value="F:sequence-specific DNA binding"/>
    <property type="evidence" value="ECO:0007669"/>
    <property type="project" value="TreeGrafter"/>
</dbReference>
<gene>
    <name evidence="5" type="ORF">FKV68_21600</name>
</gene>
<dbReference type="SUPFAM" id="SSF46785">
    <property type="entry name" value="Winged helix' DNA-binding domain"/>
    <property type="match status" value="1"/>
</dbReference>
<dbReference type="InterPro" id="IPR000847">
    <property type="entry name" value="LysR_HTH_N"/>
</dbReference>
<dbReference type="Gene3D" id="1.10.10.10">
    <property type="entry name" value="Winged helix-like DNA-binding domain superfamily/Winged helix DNA-binding domain"/>
    <property type="match status" value="1"/>
</dbReference>
<dbReference type="InterPro" id="IPR036388">
    <property type="entry name" value="WH-like_DNA-bd_sf"/>
</dbReference>
<protein>
    <submittedName>
        <fullName evidence="5">LysR family transcriptional regulator</fullName>
    </submittedName>
</protein>
<sequence>MSNPISKLCLDDLRIIRAVGKNGALAAAAEMLGVNSSTIGRRLSKVEESLGVTLFDRRRTGYVTTAQGEELMALAERVELDVVSVARRVSGHVQGEVGDLRITTSDFILLYLLTPIIASFKAQNPAIRVDVTVGNSSLNLARGESDVAVRATDNPPENLFGRKVATIAWAPYVGLPNSVSSWPGPDALYDRQWVSYSGKLSGLKACKFVEERVHHDNIAYQTDSVAGAAAAVAAGLGVGYLPCMLGDLSPDLIRIGAIEPRLNNELWLLTHPDIRKSGRICAFMKHCIAAISERRDLVEGLHGTILGPPGVAKIGPRPSMLEAALP</sequence>
<keyword evidence="2" id="KW-0805">Transcription regulation</keyword>
<evidence type="ECO:0000256" key="1">
    <source>
        <dbReference type="ARBA" id="ARBA00009437"/>
    </source>
</evidence>
<keyword evidence="5" id="KW-0614">Plasmid</keyword>